<name>A0A7J0FIY7_9ERIC</name>
<dbReference type="OrthoDB" id="1729598at2759"/>
<keyword evidence="2" id="KW-1185">Reference proteome</keyword>
<gene>
    <name evidence="1" type="ORF">Acr_13g0000690</name>
</gene>
<comment type="caution">
    <text evidence="1">The sequence shown here is derived from an EMBL/GenBank/DDBJ whole genome shotgun (WGS) entry which is preliminary data.</text>
</comment>
<organism evidence="1 2">
    <name type="scientific">Actinidia rufa</name>
    <dbReference type="NCBI Taxonomy" id="165716"/>
    <lineage>
        <taxon>Eukaryota</taxon>
        <taxon>Viridiplantae</taxon>
        <taxon>Streptophyta</taxon>
        <taxon>Embryophyta</taxon>
        <taxon>Tracheophyta</taxon>
        <taxon>Spermatophyta</taxon>
        <taxon>Magnoliopsida</taxon>
        <taxon>eudicotyledons</taxon>
        <taxon>Gunneridae</taxon>
        <taxon>Pentapetalae</taxon>
        <taxon>asterids</taxon>
        <taxon>Ericales</taxon>
        <taxon>Actinidiaceae</taxon>
        <taxon>Actinidia</taxon>
    </lineage>
</organism>
<proteinExistence type="predicted"/>
<evidence type="ECO:0000313" key="1">
    <source>
        <dbReference type="EMBL" id="GFY98668.1"/>
    </source>
</evidence>
<protein>
    <submittedName>
        <fullName evidence="1">Uncharacterized protein</fullName>
    </submittedName>
</protein>
<dbReference type="EMBL" id="BJWL01000013">
    <property type="protein sequence ID" value="GFY98668.1"/>
    <property type="molecule type" value="Genomic_DNA"/>
</dbReference>
<sequence>MGKQAIQIHHINWKLSRGHMKEEKHNQREGESLPFLRATHKNKTHPEDERYVRDRKTHTDDKTEWELRSYGARLPDTVLHKATAKSREFEGMYGKHRKLPIQSAGDKMRGLIRHLIEIATNLNFHETADERIGVSSLSELQNRARMLLKQN</sequence>
<accession>A0A7J0FIY7</accession>
<dbReference type="AlphaFoldDB" id="A0A7J0FIY7"/>
<evidence type="ECO:0000313" key="2">
    <source>
        <dbReference type="Proteomes" id="UP000585474"/>
    </source>
</evidence>
<dbReference type="Proteomes" id="UP000585474">
    <property type="component" value="Unassembled WGS sequence"/>
</dbReference>
<reference evidence="1 2" key="1">
    <citation type="submission" date="2019-07" db="EMBL/GenBank/DDBJ databases">
        <title>De Novo Assembly of kiwifruit Actinidia rufa.</title>
        <authorList>
            <person name="Sugita-Konishi S."/>
            <person name="Sato K."/>
            <person name="Mori E."/>
            <person name="Abe Y."/>
            <person name="Kisaki G."/>
            <person name="Hamano K."/>
            <person name="Suezawa K."/>
            <person name="Otani M."/>
            <person name="Fukuda T."/>
            <person name="Manabe T."/>
            <person name="Gomi K."/>
            <person name="Tabuchi M."/>
            <person name="Akimitsu K."/>
            <person name="Kataoka I."/>
        </authorList>
    </citation>
    <scope>NUCLEOTIDE SEQUENCE [LARGE SCALE GENOMIC DNA]</scope>
    <source>
        <strain evidence="2">cv. Fuchu</strain>
    </source>
</reference>